<dbReference type="PANTHER" id="PTHR43685">
    <property type="entry name" value="GLYCOSYLTRANSFERASE"/>
    <property type="match status" value="1"/>
</dbReference>
<dbReference type="CDD" id="cd00761">
    <property type="entry name" value="Glyco_tranf_GTA_type"/>
    <property type="match status" value="1"/>
</dbReference>
<sequence length="404" mass="45876">MHHLFVRFQVLFIRRVPDMPSSKVAVVMRTKNRPLLLARALDSVCSQTYRDWILVVVNDGGDPEPVERLVRERATSADDRIVVVHHDRSLGMEAASNRGIRAVTSDYLLIHDDDDSLHPQFLEKTIQFLDSPFGSRFAGVAVRAVKVLEEIRGDVIVTLHREPYRPDIKTVGLAEMAVSNPVPPISFLYRRSVHDAVGYYDESLPVLGDWEFYLRILERFDIYYLDEELAYYHHRYLKTGAYSNTVVGQTDLHRLYDTLVRNRRLREDLAKGTFGLGALLAIASLHASAANAKKALTEEAKRSVVRQLRHNRVRRVAVYGTGEFADDLYRLLAHNGVETGVFVDSDARLHGKMFHGVEVVPLEEAARRGFRDFAVASFSYADDIAATIALAFEQWNLPVRIFCP</sequence>
<dbReference type="Proteomes" id="UP000243688">
    <property type="component" value="Unassembled WGS sequence"/>
</dbReference>
<dbReference type="AlphaFoldDB" id="A0A2A6DYN9"/>
<feature type="domain" description="Glycosyltransferase 2-like" evidence="1">
    <location>
        <begin position="26"/>
        <end position="140"/>
    </location>
</feature>
<comment type="caution">
    <text evidence="2">The sequence shown here is derived from an EMBL/GenBank/DDBJ whole genome shotgun (WGS) entry which is preliminary data.</text>
</comment>
<dbReference type="InterPro" id="IPR029063">
    <property type="entry name" value="SAM-dependent_MTases_sf"/>
</dbReference>
<gene>
    <name evidence="2" type="ORF">BLM47_10720</name>
</gene>
<dbReference type="Gene3D" id="3.90.550.10">
    <property type="entry name" value="Spore Coat Polysaccharide Biosynthesis Protein SpsA, Chain A"/>
    <property type="match status" value="1"/>
</dbReference>
<dbReference type="InterPro" id="IPR029044">
    <property type="entry name" value="Nucleotide-diphossugar_trans"/>
</dbReference>
<dbReference type="InterPro" id="IPR050834">
    <property type="entry name" value="Glycosyltransf_2"/>
</dbReference>
<name>A0A2A6DYN9_9BACL</name>
<proteinExistence type="predicted"/>
<dbReference type="EMBL" id="MOXJ01000027">
    <property type="protein sequence ID" value="PDO09812.1"/>
    <property type="molecule type" value="Genomic_DNA"/>
</dbReference>
<protein>
    <recommendedName>
        <fullName evidence="1">Glycosyltransferase 2-like domain-containing protein</fullName>
    </recommendedName>
</protein>
<dbReference type="SUPFAM" id="SSF53448">
    <property type="entry name" value="Nucleotide-diphospho-sugar transferases"/>
    <property type="match status" value="1"/>
</dbReference>
<reference evidence="2 3" key="1">
    <citation type="submission" date="2016-12" db="EMBL/GenBank/DDBJ databases">
        <title>Candidatus Reconcilibacillus cellulovorans genome.</title>
        <authorList>
            <person name="Kolinko S."/>
            <person name="Wu Y.-W."/>
            <person name="Tachea F."/>
            <person name="Denzel E."/>
            <person name="Hiras J."/>
            <person name="Baecker N."/>
            <person name="Chan L.J."/>
            <person name="Eichorst S.A."/>
            <person name="Frey D."/>
            <person name="Adams P.D."/>
            <person name="Pray T."/>
            <person name="Tanjore D."/>
            <person name="Petzold C.J."/>
            <person name="Gladden J.M."/>
            <person name="Simmons B.A."/>
            <person name="Singer S.W."/>
        </authorList>
    </citation>
    <scope>NUCLEOTIDE SEQUENCE [LARGE SCALE GENOMIC DNA]</scope>
    <source>
        <strain evidence="2">JTherm</strain>
    </source>
</reference>
<dbReference type="Pfam" id="PF00535">
    <property type="entry name" value="Glycos_transf_2"/>
    <property type="match status" value="1"/>
</dbReference>
<organism evidence="2 3">
    <name type="scientific">Candidatus Reconcilbacillus cellulovorans</name>
    <dbReference type="NCBI Taxonomy" id="1906605"/>
    <lineage>
        <taxon>Bacteria</taxon>
        <taxon>Bacillati</taxon>
        <taxon>Bacillota</taxon>
        <taxon>Bacilli</taxon>
        <taxon>Bacillales</taxon>
        <taxon>Paenibacillaceae</taxon>
        <taxon>Candidatus Reconcilbacillus</taxon>
    </lineage>
</organism>
<evidence type="ECO:0000259" key="1">
    <source>
        <dbReference type="Pfam" id="PF00535"/>
    </source>
</evidence>
<evidence type="ECO:0000313" key="2">
    <source>
        <dbReference type="EMBL" id="PDO09812.1"/>
    </source>
</evidence>
<accession>A0A2A6DYN9</accession>
<evidence type="ECO:0000313" key="3">
    <source>
        <dbReference type="Proteomes" id="UP000243688"/>
    </source>
</evidence>
<dbReference type="PANTHER" id="PTHR43685:SF2">
    <property type="entry name" value="GLYCOSYLTRANSFERASE 2-LIKE DOMAIN-CONTAINING PROTEIN"/>
    <property type="match status" value="1"/>
</dbReference>
<dbReference type="InterPro" id="IPR001173">
    <property type="entry name" value="Glyco_trans_2-like"/>
</dbReference>
<dbReference type="SUPFAM" id="SSF53335">
    <property type="entry name" value="S-adenosyl-L-methionine-dependent methyltransferases"/>
    <property type="match status" value="1"/>
</dbReference>